<evidence type="ECO:0000256" key="2">
    <source>
        <dbReference type="SAM" id="SignalP"/>
    </source>
</evidence>
<dbReference type="AlphaFoldDB" id="A0A517SD70"/>
<dbReference type="RefSeq" id="WP_145029817.1">
    <property type="nucleotide sequence ID" value="NZ_CP036271.1"/>
</dbReference>
<name>A0A517SD70_9PLAN</name>
<evidence type="ECO:0000313" key="3">
    <source>
        <dbReference type="EMBL" id="QDT54073.1"/>
    </source>
</evidence>
<evidence type="ECO:0008006" key="5">
    <source>
        <dbReference type="Google" id="ProtNLM"/>
    </source>
</evidence>
<evidence type="ECO:0000313" key="4">
    <source>
        <dbReference type="Proteomes" id="UP000315700"/>
    </source>
</evidence>
<sequence length="149" mass="15356" precursor="true">MSRFSLCAALALMAGCGGSASDQWTKDRPKTSPAEAVVTHDGRGIEGASVTFAPVGRDGTAAFGLTDAEGKVVLSTFGDKDGAVAGDYMVTVTKKSVDITPNPKDPNGPPLKSVEKSLIPARYSSSGTSQLKATIKDGGENKFTFDLKG</sequence>
<keyword evidence="2" id="KW-0732">Signal</keyword>
<keyword evidence="4" id="KW-1185">Reference proteome</keyword>
<feature type="signal peptide" evidence="2">
    <location>
        <begin position="1"/>
        <end position="20"/>
    </location>
</feature>
<feature type="region of interest" description="Disordered" evidence="1">
    <location>
        <begin position="17"/>
        <end position="36"/>
    </location>
</feature>
<proteinExistence type="predicted"/>
<dbReference type="KEGG" id="ccos:Pan44_21000"/>
<dbReference type="EMBL" id="CP036271">
    <property type="protein sequence ID" value="QDT54073.1"/>
    <property type="molecule type" value="Genomic_DNA"/>
</dbReference>
<gene>
    <name evidence="3" type="ORF">Pan44_21000</name>
</gene>
<organism evidence="3 4">
    <name type="scientific">Caulifigura coniformis</name>
    <dbReference type="NCBI Taxonomy" id="2527983"/>
    <lineage>
        <taxon>Bacteria</taxon>
        <taxon>Pseudomonadati</taxon>
        <taxon>Planctomycetota</taxon>
        <taxon>Planctomycetia</taxon>
        <taxon>Planctomycetales</taxon>
        <taxon>Planctomycetaceae</taxon>
        <taxon>Caulifigura</taxon>
    </lineage>
</organism>
<protein>
    <recommendedName>
        <fullName evidence="5">Nickel uptake substrate-specific transmembrane region</fullName>
    </recommendedName>
</protein>
<dbReference type="OrthoDB" id="285633at2"/>
<accession>A0A517SD70</accession>
<dbReference type="Proteomes" id="UP000315700">
    <property type="component" value="Chromosome"/>
</dbReference>
<feature type="chain" id="PRO_5021955127" description="Nickel uptake substrate-specific transmembrane region" evidence="2">
    <location>
        <begin position="21"/>
        <end position="149"/>
    </location>
</feature>
<dbReference type="InParanoid" id="A0A517SD70"/>
<reference evidence="3 4" key="1">
    <citation type="submission" date="2019-02" db="EMBL/GenBank/DDBJ databases">
        <title>Deep-cultivation of Planctomycetes and their phenomic and genomic characterization uncovers novel biology.</title>
        <authorList>
            <person name="Wiegand S."/>
            <person name="Jogler M."/>
            <person name="Boedeker C."/>
            <person name="Pinto D."/>
            <person name="Vollmers J."/>
            <person name="Rivas-Marin E."/>
            <person name="Kohn T."/>
            <person name="Peeters S.H."/>
            <person name="Heuer A."/>
            <person name="Rast P."/>
            <person name="Oberbeckmann S."/>
            <person name="Bunk B."/>
            <person name="Jeske O."/>
            <person name="Meyerdierks A."/>
            <person name="Storesund J.E."/>
            <person name="Kallscheuer N."/>
            <person name="Luecker S."/>
            <person name="Lage O.M."/>
            <person name="Pohl T."/>
            <person name="Merkel B.J."/>
            <person name="Hornburger P."/>
            <person name="Mueller R.-W."/>
            <person name="Bruemmer F."/>
            <person name="Labrenz M."/>
            <person name="Spormann A.M."/>
            <person name="Op den Camp H."/>
            <person name="Overmann J."/>
            <person name="Amann R."/>
            <person name="Jetten M.S.M."/>
            <person name="Mascher T."/>
            <person name="Medema M.H."/>
            <person name="Devos D.P."/>
            <person name="Kaster A.-K."/>
            <person name="Ovreas L."/>
            <person name="Rohde M."/>
            <person name="Galperin M.Y."/>
            <person name="Jogler C."/>
        </authorList>
    </citation>
    <scope>NUCLEOTIDE SEQUENCE [LARGE SCALE GENOMIC DNA]</scope>
    <source>
        <strain evidence="3 4">Pan44</strain>
    </source>
</reference>
<evidence type="ECO:0000256" key="1">
    <source>
        <dbReference type="SAM" id="MobiDB-lite"/>
    </source>
</evidence>
<dbReference type="PROSITE" id="PS51257">
    <property type="entry name" value="PROKAR_LIPOPROTEIN"/>
    <property type="match status" value="1"/>
</dbReference>